<sequence length="216" mass="24700">MLTVINILFTSSCGRKVESSSESVFFATGVEVPEAFQERRRPRPFRIVHISLKAFLERFILLRKGRPDVPPIEACLSQASASSSSEKPLPWKCGVPRLDEQYEALFKVIRQFQGALKSRAESGVTEEALSTLVSHVEGHLALEESYLNQIAFPGLTEHRALHQVFTHQLQEFRRRIADRDPSAALELSQRLLVWLRVHVLKEDAVWSEYAKARRRH</sequence>
<evidence type="ECO:0000256" key="2">
    <source>
        <dbReference type="ARBA" id="ARBA00022723"/>
    </source>
</evidence>
<gene>
    <name evidence="5" type="ORF">IPP58_07505</name>
</gene>
<evidence type="ECO:0000313" key="5">
    <source>
        <dbReference type="EMBL" id="MBK9796330.1"/>
    </source>
</evidence>
<accession>A0A9D7SFB2</accession>
<comment type="caution">
    <text evidence="5">The sequence shown here is derived from an EMBL/GenBank/DDBJ whole genome shotgun (WGS) entry which is preliminary data.</text>
</comment>
<feature type="domain" description="Hemerythrin-like" evidence="4">
    <location>
        <begin position="95"/>
        <end position="206"/>
    </location>
</feature>
<keyword evidence="2" id="KW-0479">Metal-binding</keyword>
<dbReference type="CDD" id="cd12107">
    <property type="entry name" value="Hemerythrin"/>
    <property type="match status" value="1"/>
</dbReference>
<protein>
    <submittedName>
        <fullName evidence="5">Hemerythrin family protein</fullName>
    </submittedName>
</protein>
<name>A0A9D7SFB2_9BACT</name>
<dbReference type="PANTHER" id="PTHR37164">
    <property type="entry name" value="BACTERIOHEMERYTHRIN"/>
    <property type="match status" value="1"/>
</dbReference>
<evidence type="ECO:0000313" key="6">
    <source>
        <dbReference type="Proteomes" id="UP000886657"/>
    </source>
</evidence>
<keyword evidence="3" id="KW-0408">Iron</keyword>
<dbReference type="NCBIfam" id="TIGR02481">
    <property type="entry name" value="hemeryth_dom"/>
    <property type="match status" value="1"/>
</dbReference>
<dbReference type="GO" id="GO:0046872">
    <property type="term" value="F:metal ion binding"/>
    <property type="evidence" value="ECO:0007669"/>
    <property type="project" value="UniProtKB-KW"/>
</dbReference>
<dbReference type="PANTHER" id="PTHR37164:SF1">
    <property type="entry name" value="BACTERIOHEMERYTHRIN"/>
    <property type="match status" value="1"/>
</dbReference>
<dbReference type="EMBL" id="JADKIO010000006">
    <property type="protein sequence ID" value="MBK9796330.1"/>
    <property type="molecule type" value="Genomic_DNA"/>
</dbReference>
<dbReference type="InterPro" id="IPR050669">
    <property type="entry name" value="Hemerythrin"/>
</dbReference>
<dbReference type="SUPFAM" id="SSF47188">
    <property type="entry name" value="Hemerythrin-like"/>
    <property type="match status" value="1"/>
</dbReference>
<proteinExistence type="inferred from homology"/>
<organism evidence="5 6">
    <name type="scientific">Candidatus Geothrix skivensis</name>
    <dbReference type="NCBI Taxonomy" id="2954439"/>
    <lineage>
        <taxon>Bacteria</taxon>
        <taxon>Pseudomonadati</taxon>
        <taxon>Acidobacteriota</taxon>
        <taxon>Holophagae</taxon>
        <taxon>Holophagales</taxon>
        <taxon>Holophagaceae</taxon>
        <taxon>Geothrix</taxon>
    </lineage>
</organism>
<dbReference type="Gene3D" id="1.20.120.50">
    <property type="entry name" value="Hemerythrin-like"/>
    <property type="match status" value="1"/>
</dbReference>
<evidence type="ECO:0000256" key="1">
    <source>
        <dbReference type="ARBA" id="ARBA00010587"/>
    </source>
</evidence>
<dbReference type="InterPro" id="IPR035938">
    <property type="entry name" value="Hemerythrin-like_sf"/>
</dbReference>
<dbReference type="InterPro" id="IPR012312">
    <property type="entry name" value="Hemerythrin-like"/>
</dbReference>
<dbReference type="Proteomes" id="UP000886657">
    <property type="component" value="Unassembled WGS sequence"/>
</dbReference>
<comment type="similarity">
    <text evidence="1">Belongs to the hemerythrin family.</text>
</comment>
<dbReference type="AlphaFoldDB" id="A0A9D7SFB2"/>
<evidence type="ECO:0000259" key="4">
    <source>
        <dbReference type="Pfam" id="PF01814"/>
    </source>
</evidence>
<dbReference type="InterPro" id="IPR012827">
    <property type="entry name" value="Hemerythrin_metal-bd"/>
</dbReference>
<evidence type="ECO:0000256" key="3">
    <source>
        <dbReference type="ARBA" id="ARBA00023004"/>
    </source>
</evidence>
<dbReference type="Pfam" id="PF01814">
    <property type="entry name" value="Hemerythrin"/>
    <property type="match status" value="1"/>
</dbReference>
<reference evidence="5" key="1">
    <citation type="submission" date="2020-10" db="EMBL/GenBank/DDBJ databases">
        <title>Connecting structure to function with the recovery of over 1000 high-quality activated sludge metagenome-assembled genomes encoding full-length rRNA genes using long-read sequencing.</title>
        <authorList>
            <person name="Singleton C.M."/>
            <person name="Petriglieri F."/>
            <person name="Kristensen J.M."/>
            <person name="Kirkegaard R.H."/>
            <person name="Michaelsen T.Y."/>
            <person name="Andersen M.H."/>
            <person name="Karst S.M."/>
            <person name="Dueholm M.S."/>
            <person name="Nielsen P.H."/>
            <person name="Albertsen M."/>
        </authorList>
    </citation>
    <scope>NUCLEOTIDE SEQUENCE</scope>
    <source>
        <strain evidence="5">Skiv_18-Q3-R9-52_MAXAC.067</strain>
    </source>
</reference>